<dbReference type="OrthoDB" id="6066358at2759"/>
<dbReference type="AlphaFoldDB" id="A0A6J8B3V9"/>
<dbReference type="Proteomes" id="UP000507470">
    <property type="component" value="Unassembled WGS sequence"/>
</dbReference>
<evidence type="ECO:0000313" key="2">
    <source>
        <dbReference type="Proteomes" id="UP000507470"/>
    </source>
</evidence>
<accession>A0A6J8B3V9</accession>
<sequence length="177" mass="19928">MCSWPCNWQERTFYNDAADVDVFVSNAYQLKILPGTVIECLIREGQFIVLRQGDNKDNYSCIKVINVCEDSFVVIQTPIYQLDSPPNLCEICTPGKLTGKPQVWVVLGCNVPKNCPLGNSTENICNGCEENQPNDDICCSSCGMANSREENKSTYDSYPVEENKSTYGLFSRGYYKR</sequence>
<gene>
    <name evidence="1" type="ORF">MCOR_14375</name>
</gene>
<evidence type="ECO:0000313" key="1">
    <source>
        <dbReference type="EMBL" id="CAC5378143.1"/>
    </source>
</evidence>
<keyword evidence="2" id="KW-1185">Reference proteome</keyword>
<reference evidence="1 2" key="1">
    <citation type="submission" date="2020-06" db="EMBL/GenBank/DDBJ databases">
        <authorList>
            <person name="Li R."/>
            <person name="Bekaert M."/>
        </authorList>
    </citation>
    <scope>NUCLEOTIDE SEQUENCE [LARGE SCALE GENOMIC DNA]</scope>
    <source>
        <strain evidence="2">wild</strain>
    </source>
</reference>
<protein>
    <submittedName>
        <fullName evidence="1">Uncharacterized protein</fullName>
    </submittedName>
</protein>
<proteinExistence type="predicted"/>
<organism evidence="1 2">
    <name type="scientific">Mytilus coruscus</name>
    <name type="common">Sea mussel</name>
    <dbReference type="NCBI Taxonomy" id="42192"/>
    <lineage>
        <taxon>Eukaryota</taxon>
        <taxon>Metazoa</taxon>
        <taxon>Spiralia</taxon>
        <taxon>Lophotrochozoa</taxon>
        <taxon>Mollusca</taxon>
        <taxon>Bivalvia</taxon>
        <taxon>Autobranchia</taxon>
        <taxon>Pteriomorphia</taxon>
        <taxon>Mytilida</taxon>
        <taxon>Mytiloidea</taxon>
        <taxon>Mytilidae</taxon>
        <taxon>Mytilinae</taxon>
        <taxon>Mytilus</taxon>
    </lineage>
</organism>
<dbReference type="EMBL" id="CACVKT020002496">
    <property type="protein sequence ID" value="CAC5378143.1"/>
    <property type="molecule type" value="Genomic_DNA"/>
</dbReference>
<name>A0A6J8B3V9_MYTCO</name>